<dbReference type="InterPro" id="IPR004358">
    <property type="entry name" value="Sig_transdc_His_kin-like_C"/>
</dbReference>
<dbReference type="EMBL" id="JBHSMQ010000002">
    <property type="protein sequence ID" value="MFC5454737.1"/>
    <property type="molecule type" value="Genomic_DNA"/>
</dbReference>
<keyword evidence="5" id="KW-0418">Kinase</keyword>
<dbReference type="SMART" id="SM00387">
    <property type="entry name" value="HATPase_c"/>
    <property type="match status" value="1"/>
</dbReference>
<evidence type="ECO:0000259" key="8">
    <source>
        <dbReference type="PROSITE" id="PS50110"/>
    </source>
</evidence>
<evidence type="ECO:0000313" key="9">
    <source>
        <dbReference type="EMBL" id="MFC5454737.1"/>
    </source>
</evidence>
<evidence type="ECO:0000256" key="1">
    <source>
        <dbReference type="ARBA" id="ARBA00000085"/>
    </source>
</evidence>
<dbReference type="PRINTS" id="PR00344">
    <property type="entry name" value="BCTRLSENSOR"/>
</dbReference>
<dbReference type="Pfam" id="PF02518">
    <property type="entry name" value="HATPase_c"/>
    <property type="match status" value="1"/>
</dbReference>
<dbReference type="InterPro" id="IPR007891">
    <property type="entry name" value="CHASE3"/>
</dbReference>
<feature type="domain" description="Histidine kinase" evidence="7">
    <location>
        <begin position="218"/>
        <end position="439"/>
    </location>
</feature>
<dbReference type="EC" id="2.7.13.3" evidence="2"/>
<dbReference type="InterPro" id="IPR036097">
    <property type="entry name" value="HisK_dim/P_sf"/>
</dbReference>
<dbReference type="CDD" id="cd00082">
    <property type="entry name" value="HisKA"/>
    <property type="match status" value="1"/>
</dbReference>
<organism evidence="9 10">
    <name type="scientific">Prosthecobacter fluviatilis</name>
    <dbReference type="NCBI Taxonomy" id="445931"/>
    <lineage>
        <taxon>Bacteria</taxon>
        <taxon>Pseudomonadati</taxon>
        <taxon>Verrucomicrobiota</taxon>
        <taxon>Verrucomicrobiia</taxon>
        <taxon>Verrucomicrobiales</taxon>
        <taxon>Verrucomicrobiaceae</taxon>
        <taxon>Prosthecobacter</taxon>
    </lineage>
</organism>
<dbReference type="Pfam" id="PF05227">
    <property type="entry name" value="CHASE3"/>
    <property type="match status" value="1"/>
</dbReference>
<accession>A0ABW0KP34</accession>
<dbReference type="InterPro" id="IPR001789">
    <property type="entry name" value="Sig_transdc_resp-reg_receiver"/>
</dbReference>
<proteinExistence type="predicted"/>
<dbReference type="PROSITE" id="PS50110">
    <property type="entry name" value="RESPONSE_REGULATORY"/>
    <property type="match status" value="1"/>
</dbReference>
<keyword evidence="9" id="KW-0547">Nucleotide-binding</keyword>
<name>A0ABW0KP34_9BACT</name>
<dbReference type="PANTHER" id="PTHR43047">
    <property type="entry name" value="TWO-COMPONENT HISTIDINE PROTEIN KINASE"/>
    <property type="match status" value="1"/>
</dbReference>
<sequence length="701" mass="77265">MTLLVMASMAYSGRIAREGTQIVEHSGVVIDNLLVLRSKMSEVESAVHSFYILGEITWSPSLGKTETETRRLLDTLTDQTHDNETQQRQLKEVRQLVVERLAALAQLTSVASGAEGDEARRSIFNKGGAIMKQLLKSIDECVRHERELYLQRDQQAQQEFRKQTFTSIGGLILAVATGLASLLFLKRSHRETLRGMEMEQAVAHAKQADLQKSQFLANMSHEIRTPMNAILGFTDLLGGIISEPRALNYLKSIQSSGHTLLELINEILDISRVEAGKLELRLEPTNVSEIVDGVAVMLKQQAADKGIYLETKIRGAIPPFLDLDPLRLRQVLVNLVTNAVKFTRRGGVKVLLDAAQTEDEKWDLMIKVTDTGVGISPEDHERIFSPFEQVSALSRSGAQGTGLGLSITRKLVELMQGQILLESAPGAGSEFTVLLSGVSVSKKKNAGAPSSRQADFNRLRAATILVVDDNPTNRELLAGFFHGSHHELLFAQDGIEALEVARHAKPDVILMDIRMPRMDGKWAREILREDERTNAIPVIAQTASSAPDESLRLKQMFDGYLRKPFSPLDLFHELEPVLGHATLRHVLASPDVVVSDTMPAAVLESLDAHTSATWPGLAVKLKKIAGDEVKRFLETYPMREIAAFGGDLQVLAARYDCPPLSRYASALVAAAECFELEQVEKLLGEFSNVSHKITGEAEAAR</sequence>
<dbReference type="SUPFAM" id="SSF55874">
    <property type="entry name" value="ATPase domain of HSP90 chaperone/DNA topoisomerase II/histidine kinase"/>
    <property type="match status" value="1"/>
</dbReference>
<dbReference type="InterPro" id="IPR003594">
    <property type="entry name" value="HATPase_dom"/>
</dbReference>
<dbReference type="GO" id="GO:0005524">
    <property type="term" value="F:ATP binding"/>
    <property type="evidence" value="ECO:0007669"/>
    <property type="project" value="UniProtKB-KW"/>
</dbReference>
<dbReference type="InterPro" id="IPR036890">
    <property type="entry name" value="HATPase_C_sf"/>
</dbReference>
<dbReference type="Proteomes" id="UP001596052">
    <property type="component" value="Unassembled WGS sequence"/>
</dbReference>
<keyword evidence="3 6" id="KW-0597">Phosphoprotein</keyword>
<dbReference type="InterPro" id="IPR003661">
    <property type="entry name" value="HisK_dim/P_dom"/>
</dbReference>
<dbReference type="SUPFAM" id="SSF47384">
    <property type="entry name" value="Homodimeric domain of signal transducing histidine kinase"/>
    <property type="match status" value="1"/>
</dbReference>
<keyword evidence="10" id="KW-1185">Reference proteome</keyword>
<protein>
    <recommendedName>
        <fullName evidence="2">histidine kinase</fullName>
        <ecNumber evidence="2">2.7.13.3</ecNumber>
    </recommendedName>
</protein>
<evidence type="ECO:0000256" key="3">
    <source>
        <dbReference type="ARBA" id="ARBA00022553"/>
    </source>
</evidence>
<evidence type="ECO:0000256" key="5">
    <source>
        <dbReference type="ARBA" id="ARBA00022777"/>
    </source>
</evidence>
<evidence type="ECO:0000313" key="10">
    <source>
        <dbReference type="Proteomes" id="UP001596052"/>
    </source>
</evidence>
<dbReference type="Gene3D" id="1.10.287.130">
    <property type="match status" value="1"/>
</dbReference>
<comment type="catalytic activity">
    <reaction evidence="1">
        <text>ATP + protein L-histidine = ADP + protein N-phospho-L-histidine.</text>
        <dbReference type="EC" id="2.7.13.3"/>
    </reaction>
</comment>
<comment type="caution">
    <text evidence="9">The sequence shown here is derived from an EMBL/GenBank/DDBJ whole genome shotgun (WGS) entry which is preliminary data.</text>
</comment>
<dbReference type="InterPro" id="IPR005467">
    <property type="entry name" value="His_kinase_dom"/>
</dbReference>
<dbReference type="SMART" id="SM00448">
    <property type="entry name" value="REC"/>
    <property type="match status" value="1"/>
</dbReference>
<dbReference type="Gene3D" id="3.40.50.2300">
    <property type="match status" value="1"/>
</dbReference>
<evidence type="ECO:0000259" key="7">
    <source>
        <dbReference type="PROSITE" id="PS50109"/>
    </source>
</evidence>
<dbReference type="CDD" id="cd16922">
    <property type="entry name" value="HATPase_EvgS-ArcB-TorS-like"/>
    <property type="match status" value="1"/>
</dbReference>
<dbReference type="SMART" id="SM00388">
    <property type="entry name" value="HisKA"/>
    <property type="match status" value="1"/>
</dbReference>
<dbReference type="PROSITE" id="PS50109">
    <property type="entry name" value="HIS_KIN"/>
    <property type="match status" value="1"/>
</dbReference>
<keyword evidence="4" id="KW-0808">Transferase</keyword>
<evidence type="ECO:0000256" key="6">
    <source>
        <dbReference type="PROSITE-ProRule" id="PRU00169"/>
    </source>
</evidence>
<evidence type="ECO:0000256" key="4">
    <source>
        <dbReference type="ARBA" id="ARBA00022679"/>
    </source>
</evidence>
<keyword evidence="9" id="KW-0067">ATP-binding</keyword>
<dbReference type="RefSeq" id="WP_377165120.1">
    <property type="nucleotide sequence ID" value="NZ_JBHSMQ010000002.1"/>
</dbReference>
<dbReference type="Gene3D" id="3.30.565.10">
    <property type="entry name" value="Histidine kinase-like ATPase, C-terminal domain"/>
    <property type="match status" value="1"/>
</dbReference>
<feature type="domain" description="Response regulatory" evidence="8">
    <location>
        <begin position="463"/>
        <end position="578"/>
    </location>
</feature>
<evidence type="ECO:0000256" key="2">
    <source>
        <dbReference type="ARBA" id="ARBA00012438"/>
    </source>
</evidence>
<gene>
    <name evidence="9" type="ORF">ACFQDI_07735</name>
</gene>
<dbReference type="SUPFAM" id="SSF52172">
    <property type="entry name" value="CheY-like"/>
    <property type="match status" value="1"/>
</dbReference>
<feature type="modified residue" description="4-aspartylphosphate" evidence="6">
    <location>
        <position position="512"/>
    </location>
</feature>
<dbReference type="Pfam" id="PF00512">
    <property type="entry name" value="HisKA"/>
    <property type="match status" value="1"/>
</dbReference>
<dbReference type="InterPro" id="IPR011006">
    <property type="entry name" value="CheY-like_superfamily"/>
</dbReference>
<reference evidence="10" key="1">
    <citation type="journal article" date="2019" name="Int. J. Syst. Evol. Microbiol.">
        <title>The Global Catalogue of Microorganisms (GCM) 10K type strain sequencing project: providing services to taxonomists for standard genome sequencing and annotation.</title>
        <authorList>
            <consortium name="The Broad Institute Genomics Platform"/>
            <consortium name="The Broad Institute Genome Sequencing Center for Infectious Disease"/>
            <person name="Wu L."/>
            <person name="Ma J."/>
        </authorList>
    </citation>
    <scope>NUCLEOTIDE SEQUENCE [LARGE SCALE GENOMIC DNA]</scope>
    <source>
        <strain evidence="10">CGMCC 4.1469</strain>
    </source>
</reference>
<dbReference type="Pfam" id="PF00072">
    <property type="entry name" value="Response_reg"/>
    <property type="match status" value="1"/>
</dbReference>